<comment type="catalytic activity">
    <reaction evidence="11">
        <text>Couples ATP hydrolysis with the unwinding of duplex DNA by translocating in the 3'-5' direction.</text>
        <dbReference type="EC" id="5.6.2.4"/>
    </reaction>
</comment>
<comment type="catalytic activity">
    <reaction evidence="13">
        <text>ATP + H2O = ADP + phosphate + H(+)</text>
        <dbReference type="Rhea" id="RHEA:13065"/>
        <dbReference type="ChEBI" id="CHEBI:15377"/>
        <dbReference type="ChEBI" id="CHEBI:15378"/>
        <dbReference type="ChEBI" id="CHEBI:30616"/>
        <dbReference type="ChEBI" id="CHEBI:43474"/>
        <dbReference type="ChEBI" id="CHEBI:456216"/>
        <dbReference type="EC" id="5.6.2.4"/>
    </reaction>
</comment>
<keyword evidence="3" id="KW-0227">DNA damage</keyword>
<evidence type="ECO:0000256" key="7">
    <source>
        <dbReference type="ARBA" id="ARBA00022840"/>
    </source>
</evidence>
<dbReference type="SUPFAM" id="SSF52540">
    <property type="entry name" value="P-loop containing nucleoside triphosphate hydrolases"/>
    <property type="match status" value="1"/>
</dbReference>
<evidence type="ECO:0000256" key="10">
    <source>
        <dbReference type="ARBA" id="ARBA00023235"/>
    </source>
</evidence>
<evidence type="ECO:0000256" key="12">
    <source>
        <dbReference type="ARBA" id="ARBA00034808"/>
    </source>
</evidence>
<keyword evidence="6" id="KW-0269">Exonuclease</keyword>
<keyword evidence="1" id="KW-0540">Nuclease</keyword>
<dbReference type="Pfam" id="PF12705">
    <property type="entry name" value="PDDEXK_1"/>
    <property type="match status" value="1"/>
</dbReference>
<evidence type="ECO:0000256" key="14">
    <source>
        <dbReference type="PROSITE-ProRule" id="PRU00560"/>
    </source>
</evidence>
<dbReference type="PANTHER" id="PTHR11070">
    <property type="entry name" value="UVRD / RECB / PCRA DNA HELICASE FAMILY MEMBER"/>
    <property type="match status" value="1"/>
</dbReference>
<feature type="domain" description="UvrD-like helicase C-terminal" evidence="17">
    <location>
        <begin position="466"/>
        <end position="755"/>
    </location>
</feature>
<dbReference type="PANTHER" id="PTHR11070:SF23">
    <property type="entry name" value="RECBCD ENZYME SUBUNIT RECB"/>
    <property type="match status" value="1"/>
</dbReference>
<reference evidence="18 19" key="1">
    <citation type="submission" date="2024-02" db="EMBL/GenBank/DDBJ databases">
        <title>A novel Gemmatimonadota bacterium.</title>
        <authorList>
            <person name="Du Z.-J."/>
            <person name="Ye Y.-Q."/>
        </authorList>
    </citation>
    <scope>NUCLEOTIDE SEQUENCE [LARGE SCALE GENOMIC DNA]</scope>
    <source>
        <strain evidence="18 19">DH-20</strain>
    </source>
</reference>
<name>A0ABU9ED65_9BACT</name>
<evidence type="ECO:0000256" key="5">
    <source>
        <dbReference type="ARBA" id="ARBA00022806"/>
    </source>
</evidence>
<evidence type="ECO:0000256" key="6">
    <source>
        <dbReference type="ARBA" id="ARBA00022839"/>
    </source>
</evidence>
<evidence type="ECO:0000256" key="15">
    <source>
        <dbReference type="SAM" id="MobiDB-lite"/>
    </source>
</evidence>
<evidence type="ECO:0000256" key="11">
    <source>
        <dbReference type="ARBA" id="ARBA00034617"/>
    </source>
</evidence>
<evidence type="ECO:0000256" key="1">
    <source>
        <dbReference type="ARBA" id="ARBA00022722"/>
    </source>
</evidence>
<protein>
    <recommendedName>
        <fullName evidence="12">DNA 3'-5' helicase</fullName>
        <ecNumber evidence="12">5.6.2.4</ecNumber>
    </recommendedName>
</protein>
<dbReference type="Gene3D" id="3.90.320.10">
    <property type="match status" value="1"/>
</dbReference>
<evidence type="ECO:0000256" key="9">
    <source>
        <dbReference type="ARBA" id="ARBA00023204"/>
    </source>
</evidence>
<dbReference type="InterPro" id="IPR038726">
    <property type="entry name" value="PDDEXK_AddAB-type"/>
</dbReference>
<evidence type="ECO:0000259" key="17">
    <source>
        <dbReference type="PROSITE" id="PS51217"/>
    </source>
</evidence>
<dbReference type="RefSeq" id="WP_405283701.1">
    <property type="nucleotide sequence ID" value="NZ_CP144380.1"/>
</dbReference>
<dbReference type="InterPro" id="IPR014017">
    <property type="entry name" value="DNA_helicase_UvrD-like_C"/>
</dbReference>
<keyword evidence="8" id="KW-0238">DNA-binding</keyword>
<evidence type="ECO:0000256" key="2">
    <source>
        <dbReference type="ARBA" id="ARBA00022741"/>
    </source>
</evidence>
<dbReference type="PROSITE" id="PS51217">
    <property type="entry name" value="UVRD_HELICASE_CTER"/>
    <property type="match status" value="1"/>
</dbReference>
<dbReference type="EMBL" id="JBBHLI010000007">
    <property type="protein sequence ID" value="MEK9501865.1"/>
    <property type="molecule type" value="Genomic_DNA"/>
</dbReference>
<keyword evidence="10" id="KW-0413">Isomerase</keyword>
<evidence type="ECO:0000256" key="3">
    <source>
        <dbReference type="ARBA" id="ARBA00022763"/>
    </source>
</evidence>
<dbReference type="SUPFAM" id="SSF52980">
    <property type="entry name" value="Restriction endonuclease-like"/>
    <property type="match status" value="1"/>
</dbReference>
<proteinExistence type="predicted"/>
<dbReference type="Pfam" id="PF00580">
    <property type="entry name" value="UvrD-helicase"/>
    <property type="match status" value="1"/>
</dbReference>
<dbReference type="InterPro" id="IPR011604">
    <property type="entry name" value="PDDEXK-like_dom_sf"/>
</dbReference>
<evidence type="ECO:0000256" key="8">
    <source>
        <dbReference type="ARBA" id="ARBA00023125"/>
    </source>
</evidence>
<comment type="caution">
    <text evidence="18">The sequence shown here is derived from an EMBL/GenBank/DDBJ whole genome shotgun (WGS) entry which is preliminary data.</text>
</comment>
<evidence type="ECO:0000256" key="13">
    <source>
        <dbReference type="ARBA" id="ARBA00048988"/>
    </source>
</evidence>
<dbReference type="Proteomes" id="UP001484239">
    <property type="component" value="Unassembled WGS sequence"/>
</dbReference>
<feature type="domain" description="UvrD-like helicase ATP-binding" evidence="16">
    <location>
        <begin position="8"/>
        <end position="465"/>
    </location>
</feature>
<evidence type="ECO:0000313" key="19">
    <source>
        <dbReference type="Proteomes" id="UP001484239"/>
    </source>
</evidence>
<dbReference type="PROSITE" id="PS51198">
    <property type="entry name" value="UVRD_HELICASE_ATP_BIND"/>
    <property type="match status" value="1"/>
</dbReference>
<keyword evidence="2 14" id="KW-0547">Nucleotide-binding</keyword>
<evidence type="ECO:0000256" key="4">
    <source>
        <dbReference type="ARBA" id="ARBA00022801"/>
    </source>
</evidence>
<feature type="region of interest" description="Disordered" evidence="15">
    <location>
        <begin position="935"/>
        <end position="959"/>
    </location>
</feature>
<keyword evidence="5 14" id="KW-0347">Helicase</keyword>
<keyword evidence="4 14" id="KW-0378">Hydrolase</keyword>
<dbReference type="InterPro" id="IPR027417">
    <property type="entry name" value="P-loop_NTPase"/>
</dbReference>
<dbReference type="InterPro" id="IPR011335">
    <property type="entry name" value="Restrct_endonuc-II-like"/>
</dbReference>
<dbReference type="EC" id="5.6.2.4" evidence="12"/>
<keyword evidence="9" id="KW-0234">DNA repair</keyword>
<evidence type="ECO:0000259" key="16">
    <source>
        <dbReference type="PROSITE" id="PS51198"/>
    </source>
</evidence>
<keyword evidence="7 14" id="KW-0067">ATP-binding</keyword>
<accession>A0ABU9ED65</accession>
<dbReference type="Gene3D" id="3.40.50.300">
    <property type="entry name" value="P-loop containing nucleotide triphosphate hydrolases"/>
    <property type="match status" value="4"/>
</dbReference>
<dbReference type="InterPro" id="IPR014016">
    <property type="entry name" value="UvrD-like_ATP-bd"/>
</dbReference>
<sequence>MNAPRRPPPDQADRLLIRTALDDNLLVEAGAGSGKTTALVDRMLRLIAGGHATVGEIAAVTFTRKAAGELRQRFQERLESALAAGRLDPDAPPFGADITARLQEALRGIDRAFMGTIHAFCARLLRERPLDARLDPGFRELTAPEERILARRFWDDFLERLTAADDPRLAALDAVGLRPYQLHDPFRRLSEAADVEFPLGDVSPPSDELLARVRRRIESILDDARPGLPEERPDRECWIQKKVRTLLYLRAVLDWDRPADLMVAVRDLCSSQRARRTLKHWTFSPERVKDLEARINELIEVTDDRPHPPARALLDRWQAHCYGPAMALIQDAARGFAEHRRSTGQLTFHDLLLLATDLLRRSPGARRGLGLRWRRLLVDEFQDTDPLQAELLFLLASEPSEEAESGAPLPWTRLEPRPGALFVVGDPKQSIYRFRRADIALYGRVRARFAEFGRVVRLEANFRSTAPIERLVAGVFDPAQGGLFPAEGTDRQAGYAPLLTQPWAIPAPAEGVFRYEIPEAAARSGAKLAAWESESLAEWIAERVAAGERTPDDFLILTRTRRHLAAYARALEARNLPVLVSGSGVGIESELSELRILLRSLVDPGDPLLVLATLEGLFFGLDPRQLLLHGEAGGTLDYRATRQPPGPVADALSTLRGWWETARDRPADEVVDAIVASIGLLPWAASGELGGLRAGALSFTLDLIRSATVADDASLASALDALALVLDDDDTEVEAPLEPGRGGAVRVMNLHKSKGLEAPVVILACPTGDVPTGRSLVIDRDDDGASIGWCAVEEVKGTWPKQSITTLAAADGWVERREREIEFEVAEHDRLLYVAVTRAAEELVVGTKPRGTKRRGPWEPLEPWLEREAERLTLPTRPAPDRVALQLAPSTLQAREVEATERRETAGVAGARFDTVTGIVKADEPAPTPDLFAGLDDGPGDPTASGEGADALGWTESLADGTGPGGLGWGNAVHATLEAALAGLDEAVLTQVARTALLENDRPVEDGEPVELEPLLVLVERIRGSTLWQRALAAELRLTEQPFAIEHDDGHWIEGVIDLAFREPEGWVIVDYKTAADDRAYALRLPYYRRQVELYAEAWRRLTGEPVVDTLIWRVG</sequence>
<feature type="binding site" evidence="14">
    <location>
        <begin position="29"/>
        <end position="36"/>
    </location>
    <ligand>
        <name>ATP</name>
        <dbReference type="ChEBI" id="CHEBI:30616"/>
    </ligand>
</feature>
<dbReference type="InterPro" id="IPR000212">
    <property type="entry name" value="DNA_helicase_UvrD/REP"/>
</dbReference>
<organism evidence="18 19">
    <name type="scientific">Gaopeijia maritima</name>
    <dbReference type="NCBI Taxonomy" id="3119007"/>
    <lineage>
        <taxon>Bacteria</taxon>
        <taxon>Pseudomonadati</taxon>
        <taxon>Gemmatimonadota</taxon>
        <taxon>Longimicrobiia</taxon>
        <taxon>Gaopeijiales</taxon>
        <taxon>Gaopeijiaceae</taxon>
        <taxon>Gaopeijia</taxon>
    </lineage>
</organism>
<dbReference type="Pfam" id="PF13361">
    <property type="entry name" value="UvrD_C"/>
    <property type="match status" value="1"/>
</dbReference>
<keyword evidence="19" id="KW-1185">Reference proteome</keyword>
<evidence type="ECO:0000313" key="18">
    <source>
        <dbReference type="EMBL" id="MEK9501865.1"/>
    </source>
</evidence>
<gene>
    <name evidence="18" type="ORF">WI372_12810</name>
</gene>